<dbReference type="EMBL" id="JAODUO010000529">
    <property type="protein sequence ID" value="KAK2178766.1"/>
    <property type="molecule type" value="Genomic_DNA"/>
</dbReference>
<evidence type="ECO:0000256" key="3">
    <source>
        <dbReference type="PROSITE-ProRule" id="PRU00023"/>
    </source>
</evidence>
<dbReference type="Gene3D" id="1.25.40.20">
    <property type="entry name" value="Ankyrin repeat-containing domain"/>
    <property type="match status" value="3"/>
</dbReference>
<evidence type="ECO:0000313" key="5">
    <source>
        <dbReference type="EMBL" id="KAK2178766.1"/>
    </source>
</evidence>
<dbReference type="Pfam" id="PF12796">
    <property type="entry name" value="Ank_2"/>
    <property type="match status" value="2"/>
</dbReference>
<name>A0AAD9NSA5_RIDPI</name>
<dbReference type="Pfam" id="PF07525">
    <property type="entry name" value="SOCS_box"/>
    <property type="match status" value="1"/>
</dbReference>
<protein>
    <recommendedName>
        <fullName evidence="4">SOCS box domain-containing protein</fullName>
    </recommendedName>
</protein>
<evidence type="ECO:0000256" key="1">
    <source>
        <dbReference type="ARBA" id="ARBA00022737"/>
    </source>
</evidence>
<dbReference type="AlphaFoldDB" id="A0AAD9NSA5"/>
<sequence>MSHIMQRALDFLRPHRAHRLYPLCFVSELTCTNAKRVFEFLSRETELGAEDIDLIKRLIDECAKTEVRNVFRVVNWDGFTLLQRAVINNHVAVVKLLIKKGCDVNAGICSLPLHLACKLGHVHVAQLLLTYGARAHLECTVCYPEEHNLSTYPDQIYCLAYQPVYTPVMYALVGDHEQVLRLLLHHENARNCVKTDFLLHDACRMGAHQCSRYLLERYSEQMWQENVDGKTPLQISLVTDADSAIFLMDNGADFKENVFLTENGSTLHELYRSKMTLGLVKATQFALDHGFRSHINIRDEDGNTALYVLLRHAGRTVKSHIQSDYDYEVEECLKLLLVFGANPNIPNRVGESALHVVLSDNAARKLYVSRHGHVRRLKPLLQEICNVVEILLAHGAADISQRPSTSPVVYVSPLYYAIRIFQSLQPDMFVVVKTALKQLLVLLANENCNVNAADSCGQTPLLMLLSTASKWIASSATNATFCRTILPFIGDVLQHLQRRGLDANAQLTYWTRRMDEAIESTYYKELVIFLNMVVPCVQYYHDVRQLMVGLTQRGGNPNLLVFTPCYGATYGMVCVVPREASLVLLLTRALYVQTADTLPVVLEVLTFFYRTLTQRKFVEFVNSVTHVVNTDFKRRLIDDSVHARLAAMTEAPRQLKDLCRVAIAESLDWKLSKRCAKLPLPKLLLQFIVNLDT</sequence>
<reference evidence="5" key="1">
    <citation type="journal article" date="2023" name="Mol. Biol. Evol.">
        <title>Third-Generation Sequencing Reveals the Adaptive Role of the Epigenome in Three Deep-Sea Polychaetes.</title>
        <authorList>
            <person name="Perez M."/>
            <person name="Aroh O."/>
            <person name="Sun Y."/>
            <person name="Lan Y."/>
            <person name="Juniper S.K."/>
            <person name="Young C.R."/>
            <person name="Angers B."/>
            <person name="Qian P.Y."/>
        </authorList>
    </citation>
    <scope>NUCLEOTIDE SEQUENCE</scope>
    <source>
        <strain evidence="5">R07B-5</strain>
    </source>
</reference>
<keyword evidence="6" id="KW-1185">Reference proteome</keyword>
<proteinExistence type="predicted"/>
<organism evidence="5 6">
    <name type="scientific">Ridgeia piscesae</name>
    <name type="common">Tubeworm</name>
    <dbReference type="NCBI Taxonomy" id="27915"/>
    <lineage>
        <taxon>Eukaryota</taxon>
        <taxon>Metazoa</taxon>
        <taxon>Spiralia</taxon>
        <taxon>Lophotrochozoa</taxon>
        <taxon>Annelida</taxon>
        <taxon>Polychaeta</taxon>
        <taxon>Sedentaria</taxon>
        <taxon>Canalipalpata</taxon>
        <taxon>Sabellida</taxon>
        <taxon>Siboglinidae</taxon>
        <taxon>Ridgeia</taxon>
    </lineage>
</organism>
<dbReference type="PANTHER" id="PTHR24198">
    <property type="entry name" value="ANKYRIN REPEAT AND PROTEIN KINASE DOMAIN-CONTAINING PROTEIN"/>
    <property type="match status" value="1"/>
</dbReference>
<dbReference type="InterPro" id="IPR002110">
    <property type="entry name" value="Ankyrin_rpt"/>
</dbReference>
<comment type="caution">
    <text evidence="5">The sequence shown here is derived from an EMBL/GenBank/DDBJ whole genome shotgun (WGS) entry which is preliminary data.</text>
</comment>
<dbReference type="Proteomes" id="UP001209878">
    <property type="component" value="Unassembled WGS sequence"/>
</dbReference>
<dbReference type="SUPFAM" id="SSF48403">
    <property type="entry name" value="Ankyrin repeat"/>
    <property type="match status" value="2"/>
</dbReference>
<dbReference type="PROSITE" id="PS50297">
    <property type="entry name" value="ANK_REP_REGION"/>
    <property type="match status" value="2"/>
</dbReference>
<dbReference type="InterPro" id="IPR001496">
    <property type="entry name" value="SOCS_box"/>
</dbReference>
<gene>
    <name evidence="5" type="ORF">NP493_528g03047</name>
</gene>
<dbReference type="PROSITE" id="PS50225">
    <property type="entry name" value="SOCS"/>
    <property type="match status" value="1"/>
</dbReference>
<evidence type="ECO:0000259" key="4">
    <source>
        <dbReference type="PROSITE" id="PS50225"/>
    </source>
</evidence>
<accession>A0AAD9NSA5</accession>
<feature type="repeat" description="ANK" evidence="3">
    <location>
        <begin position="112"/>
        <end position="140"/>
    </location>
</feature>
<dbReference type="PANTHER" id="PTHR24198:SF165">
    <property type="entry name" value="ANKYRIN REPEAT-CONTAINING PROTEIN-RELATED"/>
    <property type="match status" value="1"/>
</dbReference>
<dbReference type="PROSITE" id="PS50088">
    <property type="entry name" value="ANK_REPEAT"/>
    <property type="match status" value="2"/>
</dbReference>
<keyword evidence="1" id="KW-0677">Repeat</keyword>
<dbReference type="SMART" id="SM00248">
    <property type="entry name" value="ANK"/>
    <property type="match status" value="5"/>
</dbReference>
<feature type="repeat" description="ANK" evidence="3">
    <location>
        <begin position="77"/>
        <end position="106"/>
    </location>
</feature>
<dbReference type="InterPro" id="IPR036770">
    <property type="entry name" value="Ankyrin_rpt-contain_sf"/>
</dbReference>
<feature type="domain" description="SOCS box" evidence="4">
    <location>
        <begin position="640"/>
        <end position="693"/>
    </location>
</feature>
<evidence type="ECO:0000313" key="6">
    <source>
        <dbReference type="Proteomes" id="UP001209878"/>
    </source>
</evidence>
<keyword evidence="2 3" id="KW-0040">ANK repeat</keyword>
<evidence type="ECO:0000256" key="2">
    <source>
        <dbReference type="ARBA" id="ARBA00023043"/>
    </source>
</evidence>